<reference evidence="2 3" key="1">
    <citation type="submission" date="2018-04" db="EMBL/GenBank/DDBJ databases">
        <authorList>
            <person name="Zhang X."/>
            <person name="Yuan J."/>
            <person name="Li F."/>
            <person name="Xiang J."/>
        </authorList>
    </citation>
    <scope>NUCLEOTIDE SEQUENCE [LARGE SCALE GENOMIC DNA]</scope>
    <source>
        <tissue evidence="2">Muscle</tissue>
    </source>
</reference>
<reference evidence="2 3" key="2">
    <citation type="submission" date="2019-01" db="EMBL/GenBank/DDBJ databases">
        <title>The decoding of complex shrimp genome reveals the adaptation for benthos swimmer, frequently molting mechanism and breeding impact on genome.</title>
        <authorList>
            <person name="Sun Y."/>
            <person name="Gao Y."/>
            <person name="Yu Y."/>
        </authorList>
    </citation>
    <scope>NUCLEOTIDE SEQUENCE [LARGE SCALE GENOMIC DNA]</scope>
    <source>
        <tissue evidence="2">Muscle</tissue>
    </source>
</reference>
<dbReference type="SUPFAM" id="SSF51092">
    <property type="entry name" value="Vitelline membrane outer protein-I (VMO-I)"/>
    <property type="match status" value="1"/>
</dbReference>
<name>A0A3R7PS13_PENVA</name>
<dbReference type="Gene3D" id="2.100.10.20">
    <property type="entry name" value="Vitelline membrane outer layer protein I (VOMI)"/>
    <property type="match status" value="1"/>
</dbReference>
<dbReference type="EMBL" id="QCYY01001806">
    <property type="protein sequence ID" value="ROT75167.1"/>
    <property type="molecule type" value="Genomic_DNA"/>
</dbReference>
<dbReference type="InterPro" id="IPR005515">
    <property type="entry name" value="VOMI"/>
</dbReference>
<dbReference type="GO" id="GO:0005615">
    <property type="term" value="C:extracellular space"/>
    <property type="evidence" value="ECO:0007669"/>
    <property type="project" value="TreeGrafter"/>
</dbReference>
<sequence>MKERAEKEYLIHATVRALTTAFGAAMGGDGPLLWAAMAILWASFDTVFSLRKAAIYRKFEGRQCITNRLSEATFQQSILGGHVECSALCQRNGDCQSFNIGVASPYHCQLLSLGQSDIALSSSTYVQYFDINAQVTAETDNPGNRGNWSPLVRCLPGSYIHAVRIKYDEYSGDDAIGVSQLQIFCSFPNGYEANNMVIGVSDYEPDGTWLPYQRCPSGTWIKAWDQSVMPFAGPFADNDALNNLVFHCSADVNGRLGLGTTLEGTGDARYPPSSAECPFSMVACGVQTRVQKDQGFKDDTAMNHIQFECCFVDL</sequence>
<keyword evidence="1" id="KW-1133">Transmembrane helix</keyword>
<evidence type="ECO:0000313" key="3">
    <source>
        <dbReference type="Proteomes" id="UP000283509"/>
    </source>
</evidence>
<feature type="transmembrane region" description="Helical" evidence="1">
    <location>
        <begin position="32"/>
        <end position="50"/>
    </location>
</feature>
<keyword evidence="1" id="KW-0812">Transmembrane</keyword>
<dbReference type="OrthoDB" id="6329319at2759"/>
<dbReference type="PANTHER" id="PTHR18841">
    <property type="entry name" value="VITELLINE MEMBRANE OUTER LAYER PROTEIN I-RELATED"/>
    <property type="match status" value="1"/>
</dbReference>
<dbReference type="PANTHER" id="PTHR18841:SF0">
    <property type="entry name" value="VITELLINE MEMBRANE OUTER LAYER 1 HOMOLOG A-RELATED"/>
    <property type="match status" value="1"/>
</dbReference>
<protein>
    <submittedName>
        <fullName evidence="2">Vitelline membrane outer layer protein 1-like</fullName>
    </submittedName>
</protein>
<keyword evidence="3" id="KW-1185">Reference proteome</keyword>
<gene>
    <name evidence="2" type="ORF">C7M84_006312</name>
</gene>
<comment type="caution">
    <text evidence="2">The sequence shown here is derived from an EMBL/GenBank/DDBJ whole genome shotgun (WGS) entry which is preliminary data.</text>
</comment>
<dbReference type="Proteomes" id="UP000283509">
    <property type="component" value="Unassembled WGS sequence"/>
</dbReference>
<accession>A0A3R7PS13</accession>
<evidence type="ECO:0000256" key="1">
    <source>
        <dbReference type="SAM" id="Phobius"/>
    </source>
</evidence>
<evidence type="ECO:0000313" key="2">
    <source>
        <dbReference type="EMBL" id="ROT75167.1"/>
    </source>
</evidence>
<dbReference type="InterPro" id="IPR036706">
    <property type="entry name" value="VOMI_sf"/>
</dbReference>
<dbReference type="AlphaFoldDB" id="A0A3R7PS13"/>
<proteinExistence type="predicted"/>
<dbReference type="STRING" id="6689.A0A3R7PS13"/>
<keyword evidence="1" id="KW-0472">Membrane</keyword>
<dbReference type="Pfam" id="PF03762">
    <property type="entry name" value="VOMI"/>
    <property type="match status" value="1"/>
</dbReference>
<organism evidence="2 3">
    <name type="scientific">Penaeus vannamei</name>
    <name type="common">Whiteleg shrimp</name>
    <name type="synonym">Litopenaeus vannamei</name>
    <dbReference type="NCBI Taxonomy" id="6689"/>
    <lineage>
        <taxon>Eukaryota</taxon>
        <taxon>Metazoa</taxon>
        <taxon>Ecdysozoa</taxon>
        <taxon>Arthropoda</taxon>
        <taxon>Crustacea</taxon>
        <taxon>Multicrustacea</taxon>
        <taxon>Malacostraca</taxon>
        <taxon>Eumalacostraca</taxon>
        <taxon>Eucarida</taxon>
        <taxon>Decapoda</taxon>
        <taxon>Dendrobranchiata</taxon>
        <taxon>Penaeoidea</taxon>
        <taxon>Penaeidae</taxon>
        <taxon>Penaeus</taxon>
    </lineage>
</organism>